<evidence type="ECO:0000313" key="3">
    <source>
        <dbReference type="EMBL" id="AYD46691.1"/>
    </source>
</evidence>
<dbReference type="InterPro" id="IPR049492">
    <property type="entry name" value="BD-FAE-like_dom"/>
</dbReference>
<reference evidence="3 4" key="1">
    <citation type="submission" date="2018-09" db="EMBL/GenBank/DDBJ databases">
        <title>Arachidicoccus sp. nov., a bacterium isolated from soil.</title>
        <authorList>
            <person name="Weon H.-Y."/>
            <person name="Kwon S.-W."/>
            <person name="Lee S.A."/>
        </authorList>
    </citation>
    <scope>NUCLEOTIDE SEQUENCE [LARGE SCALE GENOMIC DNA]</scope>
    <source>
        <strain evidence="3 4">KIS59-12</strain>
    </source>
</reference>
<dbReference type="Proteomes" id="UP000266118">
    <property type="component" value="Chromosome"/>
</dbReference>
<keyword evidence="1 3" id="KW-0378">Hydrolase</keyword>
<dbReference type="PANTHER" id="PTHR48081:SF6">
    <property type="entry name" value="PEPTIDASE S9 PROLYL OLIGOPEPTIDASE CATALYTIC DOMAIN-CONTAINING PROTEIN"/>
    <property type="match status" value="1"/>
</dbReference>
<evidence type="ECO:0000259" key="2">
    <source>
        <dbReference type="Pfam" id="PF20434"/>
    </source>
</evidence>
<dbReference type="PANTHER" id="PTHR48081">
    <property type="entry name" value="AB HYDROLASE SUPERFAMILY PROTEIN C4A8.06C"/>
    <property type="match status" value="1"/>
</dbReference>
<dbReference type="InterPro" id="IPR050300">
    <property type="entry name" value="GDXG_lipolytic_enzyme"/>
</dbReference>
<accession>A0A386HMG6</accession>
<dbReference type="OrthoDB" id="9794725at2"/>
<name>A0A386HMG6_9BACT</name>
<dbReference type="SUPFAM" id="SSF53474">
    <property type="entry name" value="alpha/beta-Hydrolases"/>
    <property type="match status" value="1"/>
</dbReference>
<protein>
    <submittedName>
        <fullName evidence="3">Alpha/beta hydrolase</fullName>
    </submittedName>
</protein>
<dbReference type="KEGG" id="ark:D6B99_03110"/>
<dbReference type="InterPro" id="IPR029058">
    <property type="entry name" value="AB_hydrolase_fold"/>
</dbReference>
<keyword evidence="4" id="KW-1185">Reference proteome</keyword>
<dbReference type="Pfam" id="PF20434">
    <property type="entry name" value="BD-FAE"/>
    <property type="match status" value="1"/>
</dbReference>
<dbReference type="EMBL" id="CP032489">
    <property type="protein sequence ID" value="AYD46691.1"/>
    <property type="molecule type" value="Genomic_DNA"/>
</dbReference>
<gene>
    <name evidence="3" type="ORF">D6B99_03110</name>
</gene>
<dbReference type="GO" id="GO:0016787">
    <property type="term" value="F:hydrolase activity"/>
    <property type="evidence" value="ECO:0007669"/>
    <property type="project" value="UniProtKB-KW"/>
</dbReference>
<dbReference type="Gene3D" id="3.40.50.1820">
    <property type="entry name" value="alpha/beta hydrolase"/>
    <property type="match status" value="1"/>
</dbReference>
<evidence type="ECO:0000313" key="4">
    <source>
        <dbReference type="Proteomes" id="UP000266118"/>
    </source>
</evidence>
<evidence type="ECO:0000256" key="1">
    <source>
        <dbReference type="ARBA" id="ARBA00022801"/>
    </source>
</evidence>
<dbReference type="RefSeq" id="WP_119984979.1">
    <property type="nucleotide sequence ID" value="NZ_CP032489.1"/>
</dbReference>
<dbReference type="AlphaFoldDB" id="A0A386HMG6"/>
<sequence>MKKILFLLVVGLLLQNFCMAQKVISLYSKVPNSKQNAAYQEKSEIGKDGVIRISKVTNPTITVFQPDKKLDQHIAIIICPGGGYSILAFNKEGTDVAETLVKWGITAIVLKYRLPSDVIMIDKAIGPLQDAQRAIQLTRMNAEKWNIDPSKVGIMGFSAGGNLAATASTHFDKAEIDNPENISLRPDFSILAYPVVSMQKDITHMGSRINLLGKTPTEASVNEYSNELQVSENTPPAFLVQASDDGAVSPENSIKYYEALLKNHIPAELHLYQNGGHGFGQKLPEDQWMNRLKSWMEHNHYLNN</sequence>
<proteinExistence type="predicted"/>
<organism evidence="3 4">
    <name type="scientific">Arachidicoccus soli</name>
    <dbReference type="NCBI Taxonomy" id="2341117"/>
    <lineage>
        <taxon>Bacteria</taxon>
        <taxon>Pseudomonadati</taxon>
        <taxon>Bacteroidota</taxon>
        <taxon>Chitinophagia</taxon>
        <taxon>Chitinophagales</taxon>
        <taxon>Chitinophagaceae</taxon>
        <taxon>Arachidicoccus</taxon>
    </lineage>
</organism>
<feature type="domain" description="BD-FAE-like" evidence="2">
    <location>
        <begin position="63"/>
        <end position="260"/>
    </location>
</feature>